<evidence type="ECO:0000256" key="9">
    <source>
        <dbReference type="ARBA" id="ARBA00022967"/>
    </source>
</evidence>
<evidence type="ECO:0000256" key="10">
    <source>
        <dbReference type="ARBA" id="ARBA00023027"/>
    </source>
</evidence>
<dbReference type="GO" id="GO:0016655">
    <property type="term" value="F:oxidoreductase activity, acting on NAD(P)H, quinone or similar compound as acceptor"/>
    <property type="evidence" value="ECO:0007669"/>
    <property type="project" value="InterPro"/>
</dbReference>
<accession>A0A388L709</accession>
<evidence type="ECO:0000256" key="2">
    <source>
        <dbReference type="ARBA" id="ARBA00004170"/>
    </source>
</evidence>
<evidence type="ECO:0000313" key="17">
    <source>
        <dbReference type="Proteomes" id="UP000265515"/>
    </source>
</evidence>
<dbReference type="GO" id="GO:0016020">
    <property type="term" value="C:membrane"/>
    <property type="evidence" value="ECO:0007669"/>
    <property type="project" value="UniProtKB-SubCell"/>
</dbReference>
<evidence type="ECO:0000256" key="12">
    <source>
        <dbReference type="ARBA" id="ARBA00029860"/>
    </source>
</evidence>
<dbReference type="EMBL" id="BFEA01000286">
    <property type="protein sequence ID" value="GBG78100.1"/>
    <property type="molecule type" value="Genomic_DNA"/>
</dbReference>
<evidence type="ECO:0000256" key="7">
    <source>
        <dbReference type="ARBA" id="ARBA00022857"/>
    </source>
</evidence>
<evidence type="ECO:0000256" key="3">
    <source>
        <dbReference type="ARBA" id="ARBA00009484"/>
    </source>
</evidence>
<dbReference type="AlphaFoldDB" id="A0A388L709"/>
<dbReference type="PANTHER" id="PTHR36900">
    <property type="entry name" value="NAD(P)H-QUINONE OXIDOREDUCTASE SUBUNIT M, CHLOROPLASTIC"/>
    <property type="match status" value="1"/>
</dbReference>
<dbReference type="PANTHER" id="PTHR36900:SF1">
    <property type="entry name" value="NAD(P)H-QUINONE OXIDOREDUCTASE SUBUNIT M, CHLOROPLASTIC"/>
    <property type="match status" value="1"/>
</dbReference>
<keyword evidence="9" id="KW-1278">Translocase</keyword>
<evidence type="ECO:0000256" key="15">
    <source>
        <dbReference type="ARBA" id="ARBA00048026"/>
    </source>
</evidence>
<evidence type="ECO:0000256" key="4">
    <source>
        <dbReference type="ARBA" id="ARBA00011851"/>
    </source>
</evidence>
<dbReference type="Proteomes" id="UP000265515">
    <property type="component" value="Unassembled WGS sequence"/>
</dbReference>
<comment type="subcellular location">
    <subcellularLocation>
        <location evidence="2">Membrane</location>
        <topology evidence="2">Peripheral membrane protein</topology>
    </subcellularLocation>
</comment>
<dbReference type="STRING" id="69332.A0A388L709"/>
<dbReference type="InterPro" id="IPR018922">
    <property type="entry name" value="NdhM"/>
</dbReference>
<comment type="caution">
    <text evidence="16">The sequence shown here is derived from an EMBL/GenBank/DDBJ whole genome shotgun (WGS) entry which is preliminary data.</text>
</comment>
<comment type="catalytic activity">
    <reaction evidence="14">
        <text>a plastoquinone + NADPH + (n+1) H(+)(in) = a plastoquinol + NADP(+) + n H(+)(out)</text>
        <dbReference type="Rhea" id="RHEA:42612"/>
        <dbReference type="Rhea" id="RHEA-COMP:9561"/>
        <dbReference type="Rhea" id="RHEA-COMP:9562"/>
        <dbReference type="ChEBI" id="CHEBI:15378"/>
        <dbReference type="ChEBI" id="CHEBI:17757"/>
        <dbReference type="ChEBI" id="CHEBI:57783"/>
        <dbReference type="ChEBI" id="CHEBI:58349"/>
        <dbReference type="ChEBI" id="CHEBI:62192"/>
    </reaction>
</comment>
<evidence type="ECO:0000256" key="14">
    <source>
        <dbReference type="ARBA" id="ARBA00047726"/>
    </source>
</evidence>
<proteinExistence type="inferred from homology"/>
<keyword evidence="7" id="KW-0521">NADP</keyword>
<protein>
    <recommendedName>
        <fullName evidence="5">NAD(P)H-quinone oxidoreductase subunit M, chloroplastic</fullName>
    </recommendedName>
    <alternativeName>
        <fullName evidence="13">NAD(P)H dehydrogenase subunit M</fullName>
    </alternativeName>
    <alternativeName>
        <fullName evidence="12">NADH-plastoquinone oxidoreductase subunit M</fullName>
    </alternativeName>
</protein>
<keyword evidence="8" id="KW-0618">Plastoquinone</keyword>
<keyword evidence="11" id="KW-0472">Membrane</keyword>
<comment type="similarity">
    <text evidence="3">Belongs to the NDH complex subunit M family.</text>
</comment>
<name>A0A388L709_CHABU</name>
<dbReference type="GO" id="GO:0010258">
    <property type="term" value="P:NADH dehydrogenase complex (plastoquinone) assembly"/>
    <property type="evidence" value="ECO:0007669"/>
    <property type="project" value="EnsemblPlants"/>
</dbReference>
<evidence type="ECO:0000256" key="11">
    <source>
        <dbReference type="ARBA" id="ARBA00023136"/>
    </source>
</evidence>
<dbReference type="Gramene" id="GBG78100">
    <property type="protein sequence ID" value="GBG78100"/>
    <property type="gene ID" value="CBR_g26037"/>
</dbReference>
<keyword evidence="6" id="KW-0874">Quinone</keyword>
<gene>
    <name evidence="16" type="ORF">CBR_g26037</name>
</gene>
<comment type="subunit">
    <text evidence="4">Part of the chloroplast NDH complex, composed of a mixture of chloroplast and nucleus encoded subunits. Component of the NDH subcomplex A, at least composed of ndhH, ndhI, ndhJ, ndhK, ndhL, ndhM, ndhN and ndhO.</text>
</comment>
<sequence length="252" mass="27425">MAAVGTAAVQGGRLLLHAKSPVVSLLEGRTQLGAQCHGRQANAAAIALCDSSARHVAARDGALPLCHAAPARGDPSQLRGFAGSSFALGSALQKCAPSTSASSLERVPRGSSFTVRAETKSNNLGDFGGQWLSCTTRHVRLYIGYIDPESHVMDQSQLDKISLNLDPDNEFVWTAEKEQKVYNFFTELLDQYEGAEMTEYTLRLIGSEIEHYIRKLLLTGEIKYNLNCRVLNYSMGKPRINPNAIDLAQLES</sequence>
<dbReference type="GO" id="GO:0048038">
    <property type="term" value="F:quinone binding"/>
    <property type="evidence" value="ECO:0007669"/>
    <property type="project" value="UniProtKB-KW"/>
</dbReference>
<evidence type="ECO:0000256" key="13">
    <source>
        <dbReference type="ARBA" id="ARBA00031769"/>
    </source>
</evidence>
<evidence type="ECO:0000313" key="16">
    <source>
        <dbReference type="EMBL" id="GBG78100.1"/>
    </source>
</evidence>
<evidence type="ECO:0000256" key="6">
    <source>
        <dbReference type="ARBA" id="ARBA00022719"/>
    </source>
</evidence>
<dbReference type="Pfam" id="PF10664">
    <property type="entry name" value="NdhM"/>
    <property type="match status" value="1"/>
</dbReference>
<evidence type="ECO:0000256" key="5">
    <source>
        <dbReference type="ARBA" id="ARBA00017454"/>
    </source>
</evidence>
<reference evidence="16 17" key="1">
    <citation type="journal article" date="2018" name="Cell">
        <title>The Chara Genome: Secondary Complexity and Implications for Plant Terrestrialization.</title>
        <authorList>
            <person name="Nishiyama T."/>
            <person name="Sakayama H."/>
            <person name="Vries J.D."/>
            <person name="Buschmann H."/>
            <person name="Saint-Marcoux D."/>
            <person name="Ullrich K.K."/>
            <person name="Haas F.B."/>
            <person name="Vanderstraeten L."/>
            <person name="Becker D."/>
            <person name="Lang D."/>
            <person name="Vosolsobe S."/>
            <person name="Rombauts S."/>
            <person name="Wilhelmsson P.K.I."/>
            <person name="Janitza P."/>
            <person name="Kern R."/>
            <person name="Heyl A."/>
            <person name="Rumpler F."/>
            <person name="Villalobos L.I.A.C."/>
            <person name="Clay J.M."/>
            <person name="Skokan R."/>
            <person name="Toyoda A."/>
            <person name="Suzuki Y."/>
            <person name="Kagoshima H."/>
            <person name="Schijlen E."/>
            <person name="Tajeshwar N."/>
            <person name="Catarino B."/>
            <person name="Hetherington A.J."/>
            <person name="Saltykova A."/>
            <person name="Bonnot C."/>
            <person name="Breuninger H."/>
            <person name="Symeonidi A."/>
            <person name="Radhakrishnan G.V."/>
            <person name="Van Nieuwerburgh F."/>
            <person name="Deforce D."/>
            <person name="Chang C."/>
            <person name="Karol K.G."/>
            <person name="Hedrich R."/>
            <person name="Ulvskov P."/>
            <person name="Glockner G."/>
            <person name="Delwiche C.F."/>
            <person name="Petrasek J."/>
            <person name="Van de Peer Y."/>
            <person name="Friml J."/>
            <person name="Beilby M."/>
            <person name="Dolan L."/>
            <person name="Kohara Y."/>
            <person name="Sugano S."/>
            <person name="Fujiyama A."/>
            <person name="Delaux P.-M."/>
            <person name="Quint M."/>
            <person name="TheiBen G."/>
            <person name="Hagemann M."/>
            <person name="Harholt J."/>
            <person name="Dunand C."/>
            <person name="Zachgo S."/>
            <person name="Langdale J."/>
            <person name="Maumus F."/>
            <person name="Straeten D.V.D."/>
            <person name="Gould S.B."/>
            <person name="Rensing S.A."/>
        </authorList>
    </citation>
    <scope>NUCLEOTIDE SEQUENCE [LARGE SCALE GENOMIC DNA]</scope>
    <source>
        <strain evidence="16 17">S276</strain>
    </source>
</reference>
<evidence type="ECO:0000256" key="8">
    <source>
        <dbReference type="ARBA" id="ARBA00022957"/>
    </source>
</evidence>
<comment type="function">
    <text evidence="1">NDH shuttles electrons from NAD(P)H:plastoquinone, via FMN and iron-sulfur (Fe-S) centers, to quinones in the photosynthetic chain and possibly in a chloroplast respiratory chain. The immediate electron acceptor for the enzyme in this species is believed to be plastoquinone. Couples the redox reaction to proton translocation, and thus conserves the redox energy in a proton gradient.</text>
</comment>
<keyword evidence="10" id="KW-0520">NAD</keyword>
<comment type="catalytic activity">
    <reaction evidence="15">
        <text>a plastoquinone + NADH + (n+1) H(+)(in) = a plastoquinol + NAD(+) + n H(+)(out)</text>
        <dbReference type="Rhea" id="RHEA:42608"/>
        <dbReference type="Rhea" id="RHEA-COMP:9561"/>
        <dbReference type="Rhea" id="RHEA-COMP:9562"/>
        <dbReference type="ChEBI" id="CHEBI:15378"/>
        <dbReference type="ChEBI" id="CHEBI:17757"/>
        <dbReference type="ChEBI" id="CHEBI:57540"/>
        <dbReference type="ChEBI" id="CHEBI:57945"/>
        <dbReference type="ChEBI" id="CHEBI:62192"/>
    </reaction>
</comment>
<keyword evidence="17" id="KW-1185">Reference proteome</keyword>
<organism evidence="16 17">
    <name type="scientific">Chara braunii</name>
    <name type="common">Braun's stonewort</name>
    <dbReference type="NCBI Taxonomy" id="69332"/>
    <lineage>
        <taxon>Eukaryota</taxon>
        <taxon>Viridiplantae</taxon>
        <taxon>Streptophyta</taxon>
        <taxon>Charophyceae</taxon>
        <taxon>Charales</taxon>
        <taxon>Characeae</taxon>
        <taxon>Chara</taxon>
    </lineage>
</organism>
<dbReference type="OrthoDB" id="2013483at2759"/>
<evidence type="ECO:0000256" key="1">
    <source>
        <dbReference type="ARBA" id="ARBA00004059"/>
    </source>
</evidence>